<dbReference type="AlphaFoldDB" id="A0AA38M3F5"/>
<gene>
    <name evidence="1" type="ORF">Zmor_028371</name>
</gene>
<sequence length="79" mass="9083">MPLTFLIRTIRTKKGQCYERNPYAAPVRRLWVLIYTTMVTHRGRPTFAKEKLGSGCRNGCSRTSLEAVTETFEKDRASD</sequence>
<protein>
    <submittedName>
        <fullName evidence="1">Uncharacterized protein</fullName>
    </submittedName>
</protein>
<name>A0AA38M3F5_9CUCU</name>
<organism evidence="1 2">
    <name type="scientific">Zophobas morio</name>
    <dbReference type="NCBI Taxonomy" id="2755281"/>
    <lineage>
        <taxon>Eukaryota</taxon>
        <taxon>Metazoa</taxon>
        <taxon>Ecdysozoa</taxon>
        <taxon>Arthropoda</taxon>
        <taxon>Hexapoda</taxon>
        <taxon>Insecta</taxon>
        <taxon>Pterygota</taxon>
        <taxon>Neoptera</taxon>
        <taxon>Endopterygota</taxon>
        <taxon>Coleoptera</taxon>
        <taxon>Polyphaga</taxon>
        <taxon>Cucujiformia</taxon>
        <taxon>Tenebrionidae</taxon>
        <taxon>Zophobas</taxon>
    </lineage>
</organism>
<dbReference type="EMBL" id="JALNTZ010000009">
    <property type="protein sequence ID" value="KAJ3641901.1"/>
    <property type="molecule type" value="Genomic_DNA"/>
</dbReference>
<dbReference type="Proteomes" id="UP001168821">
    <property type="component" value="Unassembled WGS sequence"/>
</dbReference>
<reference evidence="1" key="1">
    <citation type="journal article" date="2023" name="G3 (Bethesda)">
        <title>Whole genome assemblies of Zophobas morio and Tenebrio molitor.</title>
        <authorList>
            <person name="Kaur S."/>
            <person name="Stinson S.A."/>
            <person name="diCenzo G.C."/>
        </authorList>
    </citation>
    <scope>NUCLEOTIDE SEQUENCE</scope>
    <source>
        <strain evidence="1">QUZm001</strain>
    </source>
</reference>
<keyword evidence="2" id="KW-1185">Reference proteome</keyword>
<accession>A0AA38M3F5</accession>
<evidence type="ECO:0000313" key="2">
    <source>
        <dbReference type="Proteomes" id="UP001168821"/>
    </source>
</evidence>
<proteinExistence type="predicted"/>
<evidence type="ECO:0000313" key="1">
    <source>
        <dbReference type="EMBL" id="KAJ3641901.1"/>
    </source>
</evidence>
<comment type="caution">
    <text evidence="1">The sequence shown here is derived from an EMBL/GenBank/DDBJ whole genome shotgun (WGS) entry which is preliminary data.</text>
</comment>